<feature type="non-terminal residue" evidence="2">
    <location>
        <position position="45"/>
    </location>
</feature>
<feature type="compositionally biased region" description="Basic and acidic residues" evidence="1">
    <location>
        <begin position="10"/>
        <end position="21"/>
    </location>
</feature>
<reference evidence="2" key="1">
    <citation type="submission" date="2013-08" db="EMBL/GenBank/DDBJ databases">
        <authorList>
            <person name="Mendez C."/>
            <person name="Richter M."/>
            <person name="Ferrer M."/>
            <person name="Sanchez J."/>
        </authorList>
    </citation>
    <scope>NUCLEOTIDE SEQUENCE</scope>
</reference>
<gene>
    <name evidence="2" type="ORF">B2A_01749</name>
</gene>
<dbReference type="EMBL" id="AUZZ01001256">
    <property type="protein sequence ID" value="EQD65037.1"/>
    <property type="molecule type" value="Genomic_DNA"/>
</dbReference>
<evidence type="ECO:0000313" key="2">
    <source>
        <dbReference type="EMBL" id="EQD65037.1"/>
    </source>
</evidence>
<feature type="region of interest" description="Disordered" evidence="1">
    <location>
        <begin position="1"/>
        <end position="23"/>
    </location>
</feature>
<accession>T1B507</accession>
<proteinExistence type="predicted"/>
<dbReference type="AlphaFoldDB" id="T1B507"/>
<organism evidence="2">
    <name type="scientific">mine drainage metagenome</name>
    <dbReference type="NCBI Taxonomy" id="410659"/>
    <lineage>
        <taxon>unclassified sequences</taxon>
        <taxon>metagenomes</taxon>
        <taxon>ecological metagenomes</taxon>
    </lineage>
</organism>
<name>T1B507_9ZZZZ</name>
<evidence type="ECO:0000256" key="1">
    <source>
        <dbReference type="SAM" id="MobiDB-lite"/>
    </source>
</evidence>
<comment type="caution">
    <text evidence="2">The sequence shown here is derived from an EMBL/GenBank/DDBJ whole genome shotgun (WGS) entry which is preliminary data.</text>
</comment>
<protein>
    <submittedName>
        <fullName evidence="2">Uncharacterized protein</fullName>
    </submittedName>
</protein>
<sequence length="45" mass="5154">MSAPGPLPPDLRERVDQDRGSLKRLQLMVPGYRAYRQGEDIREAD</sequence>
<reference evidence="2" key="2">
    <citation type="journal article" date="2014" name="ISME J.">
        <title>Microbial stratification in low pH oxic and suboxic macroscopic growths along an acid mine drainage.</title>
        <authorList>
            <person name="Mendez-Garcia C."/>
            <person name="Mesa V."/>
            <person name="Sprenger R.R."/>
            <person name="Richter M."/>
            <person name="Diez M.S."/>
            <person name="Solano J."/>
            <person name="Bargiela R."/>
            <person name="Golyshina O.V."/>
            <person name="Manteca A."/>
            <person name="Ramos J.L."/>
            <person name="Gallego J.R."/>
            <person name="Llorente I."/>
            <person name="Martins Dos Santos V.A."/>
            <person name="Jensen O.N."/>
            <person name="Pelaez A.I."/>
            <person name="Sanchez J."/>
            <person name="Ferrer M."/>
        </authorList>
    </citation>
    <scope>NUCLEOTIDE SEQUENCE</scope>
</reference>